<proteinExistence type="predicted"/>
<dbReference type="Proteomes" id="UP000183918">
    <property type="component" value="Unassembled WGS sequence"/>
</dbReference>
<keyword evidence="4" id="KW-1185">Reference proteome</keyword>
<evidence type="ECO:0000259" key="2">
    <source>
        <dbReference type="Pfam" id="PF22725"/>
    </source>
</evidence>
<evidence type="ECO:0000313" key="3">
    <source>
        <dbReference type="EMBL" id="SDX86116.1"/>
    </source>
</evidence>
<dbReference type="EMBL" id="FNPG01000004">
    <property type="protein sequence ID" value="SDX86116.1"/>
    <property type="molecule type" value="Genomic_DNA"/>
</dbReference>
<dbReference type="SUPFAM" id="SSF55347">
    <property type="entry name" value="Glyceraldehyde-3-phosphate dehydrogenase-like, C-terminal domain"/>
    <property type="match status" value="1"/>
</dbReference>
<gene>
    <name evidence="3" type="ORF">SAMN02910414_00149</name>
</gene>
<dbReference type="AlphaFoldDB" id="A0A1H3F546"/>
<organism evidence="3 4">
    <name type="scientific">Lachnobacterium bovis DSM 14045</name>
    <dbReference type="NCBI Taxonomy" id="1122142"/>
    <lineage>
        <taxon>Bacteria</taxon>
        <taxon>Bacillati</taxon>
        <taxon>Bacillota</taxon>
        <taxon>Clostridia</taxon>
        <taxon>Lachnospirales</taxon>
        <taxon>Lachnospiraceae</taxon>
        <taxon>Lachnobacterium</taxon>
    </lineage>
</organism>
<dbReference type="PANTHER" id="PTHR43054">
    <property type="match status" value="1"/>
</dbReference>
<dbReference type="PANTHER" id="PTHR43054:SF1">
    <property type="entry name" value="SCYLLO-INOSITOL 2-DEHYDROGENASE (NADP(+)) IOLU"/>
    <property type="match status" value="1"/>
</dbReference>
<dbReference type="Gene3D" id="3.30.360.10">
    <property type="entry name" value="Dihydrodipicolinate Reductase, domain 2"/>
    <property type="match status" value="1"/>
</dbReference>
<dbReference type="GO" id="GO:0000166">
    <property type="term" value="F:nucleotide binding"/>
    <property type="evidence" value="ECO:0007669"/>
    <property type="project" value="InterPro"/>
</dbReference>
<dbReference type="InterPro" id="IPR036291">
    <property type="entry name" value="NAD(P)-bd_dom_sf"/>
</dbReference>
<dbReference type="Pfam" id="PF01408">
    <property type="entry name" value="GFO_IDH_MocA"/>
    <property type="match status" value="1"/>
</dbReference>
<sequence length="331" mass="37101">MNLGIIGTGKIVEEALFAIHDMDGINLNAIFARPHSLQKGENLAKKYAIKTVYTDYDQLLDESQVDTVYIGLINNVHYEYAKKALQKNKHVILEKPFTVSYEQAYDLVELAREKNLFILEAITILHSNIFDEMRKNLSKLGPIKAVLCNYSQYSSRYDNYLNKIVDPVFDPDLNGGALLDINIYNIHYCVGLFGKPKSSTYYANRGFNGIDTSGTLILEYDGFTAVCTGAKDSDSPCFVSIQGEKGYMYISGKPNIPQKLTIVSVDNDGSLQKDAAGALQRATNTIEIDSSTSQHRMVDEFKDFVDIIDNNKVDDAMKYMNETLEVMKTIA</sequence>
<dbReference type="RefSeq" id="WP_074715091.1">
    <property type="nucleotide sequence ID" value="NZ_FNPG01000004.1"/>
</dbReference>
<reference evidence="3 4" key="1">
    <citation type="submission" date="2016-10" db="EMBL/GenBank/DDBJ databases">
        <authorList>
            <person name="de Groot N.N."/>
        </authorList>
    </citation>
    <scope>NUCLEOTIDE SEQUENCE [LARGE SCALE GENOMIC DNA]</scope>
    <source>
        <strain evidence="3 4">DSM 14045</strain>
    </source>
</reference>
<dbReference type="Pfam" id="PF22725">
    <property type="entry name" value="GFO_IDH_MocA_C3"/>
    <property type="match status" value="1"/>
</dbReference>
<dbReference type="OrthoDB" id="9783105at2"/>
<feature type="domain" description="Gfo/Idh/MocA-like oxidoreductase N-terminal" evidence="1">
    <location>
        <begin position="2"/>
        <end position="116"/>
    </location>
</feature>
<protein>
    <submittedName>
        <fullName evidence="3">Predicted dehydrogenase</fullName>
    </submittedName>
</protein>
<dbReference type="InterPro" id="IPR000683">
    <property type="entry name" value="Gfo/Idh/MocA-like_OxRdtase_N"/>
</dbReference>
<dbReference type="InterPro" id="IPR055170">
    <property type="entry name" value="GFO_IDH_MocA-like_dom"/>
</dbReference>
<evidence type="ECO:0000313" key="4">
    <source>
        <dbReference type="Proteomes" id="UP000183918"/>
    </source>
</evidence>
<evidence type="ECO:0000259" key="1">
    <source>
        <dbReference type="Pfam" id="PF01408"/>
    </source>
</evidence>
<name>A0A1H3F546_9FIRM</name>
<accession>A0A1H3F546</accession>
<dbReference type="Gene3D" id="3.40.50.720">
    <property type="entry name" value="NAD(P)-binding Rossmann-like Domain"/>
    <property type="match status" value="1"/>
</dbReference>
<dbReference type="STRING" id="1122142.SAMN02910414_00149"/>
<feature type="domain" description="GFO/IDH/MocA-like oxidoreductase" evidence="2">
    <location>
        <begin position="139"/>
        <end position="247"/>
    </location>
</feature>
<dbReference type="SUPFAM" id="SSF51735">
    <property type="entry name" value="NAD(P)-binding Rossmann-fold domains"/>
    <property type="match status" value="1"/>
</dbReference>